<evidence type="ECO:0000256" key="5">
    <source>
        <dbReference type="ARBA" id="ARBA00022676"/>
    </source>
</evidence>
<feature type="compositionally biased region" description="Low complexity" evidence="14">
    <location>
        <begin position="716"/>
        <end position="761"/>
    </location>
</feature>
<keyword evidence="4" id="KW-0645">Protease</keyword>
<comment type="similarity">
    <text evidence="1">In the C-terminal section; belongs to the transpeptidase family.</text>
</comment>
<keyword evidence="7" id="KW-0378">Hydrolase</keyword>
<dbReference type="PANTHER" id="PTHR32282">
    <property type="entry name" value="BINDING PROTEIN TRANSPEPTIDASE, PUTATIVE-RELATED"/>
    <property type="match status" value="1"/>
</dbReference>
<feature type="compositionally biased region" description="Basic residues" evidence="14">
    <location>
        <begin position="27"/>
        <end position="38"/>
    </location>
</feature>
<evidence type="ECO:0000256" key="1">
    <source>
        <dbReference type="ARBA" id="ARBA00007090"/>
    </source>
</evidence>
<organism evidence="18">
    <name type="scientific">Sporolactobacillus sp. Y61</name>
    <dbReference type="NCBI Taxonomy" id="3160863"/>
    <lineage>
        <taxon>Bacteria</taxon>
        <taxon>Bacillati</taxon>
        <taxon>Bacillota</taxon>
        <taxon>Bacilli</taxon>
        <taxon>Bacillales</taxon>
        <taxon>Sporolactobacillaceae</taxon>
        <taxon>Sporolactobacillus</taxon>
    </lineage>
</organism>
<dbReference type="GO" id="GO:0008955">
    <property type="term" value="F:peptidoglycan glycosyltransferase activity"/>
    <property type="evidence" value="ECO:0007669"/>
    <property type="project" value="UniProtKB-EC"/>
</dbReference>
<keyword evidence="9" id="KW-0573">Peptidoglycan synthesis</keyword>
<evidence type="ECO:0000256" key="4">
    <source>
        <dbReference type="ARBA" id="ARBA00022670"/>
    </source>
</evidence>
<keyword evidence="15" id="KW-0472">Membrane</keyword>
<keyword evidence="6" id="KW-0808">Transferase</keyword>
<dbReference type="GO" id="GO:0009002">
    <property type="term" value="F:serine-type D-Ala-D-Ala carboxypeptidase activity"/>
    <property type="evidence" value="ECO:0007669"/>
    <property type="project" value="UniProtKB-EC"/>
</dbReference>
<evidence type="ECO:0000256" key="3">
    <source>
        <dbReference type="ARBA" id="ARBA00022645"/>
    </source>
</evidence>
<name>A0AAU8IDU9_9BACL</name>
<keyword evidence="8" id="KW-0133">Cell shape</keyword>
<evidence type="ECO:0000256" key="7">
    <source>
        <dbReference type="ARBA" id="ARBA00022801"/>
    </source>
</evidence>
<evidence type="ECO:0000256" key="9">
    <source>
        <dbReference type="ARBA" id="ARBA00022984"/>
    </source>
</evidence>
<dbReference type="SUPFAM" id="SSF56601">
    <property type="entry name" value="beta-lactamase/transpeptidase-like"/>
    <property type="match status" value="1"/>
</dbReference>
<feature type="compositionally biased region" description="Low complexity" evidence="14">
    <location>
        <begin position="777"/>
        <end position="795"/>
    </location>
</feature>
<dbReference type="InterPro" id="IPR050396">
    <property type="entry name" value="Glycosyltr_51/Transpeptidase"/>
</dbReference>
<evidence type="ECO:0000256" key="2">
    <source>
        <dbReference type="ARBA" id="ARBA00007739"/>
    </source>
</evidence>
<feature type="region of interest" description="Disordered" evidence="14">
    <location>
        <begin position="1"/>
        <end position="38"/>
    </location>
</feature>
<evidence type="ECO:0000256" key="14">
    <source>
        <dbReference type="SAM" id="MobiDB-lite"/>
    </source>
</evidence>
<comment type="catalytic activity">
    <reaction evidence="13">
        <text>[GlcNAc-(1-&gt;4)-Mur2Ac(oyl-L-Ala-gamma-D-Glu-L-Lys-D-Ala-D-Ala)](n)-di-trans,octa-cis-undecaprenyl diphosphate + beta-D-GlcNAc-(1-&gt;4)-Mur2Ac(oyl-L-Ala-gamma-D-Glu-L-Lys-D-Ala-D-Ala)-di-trans,octa-cis-undecaprenyl diphosphate = [GlcNAc-(1-&gt;4)-Mur2Ac(oyl-L-Ala-gamma-D-Glu-L-Lys-D-Ala-D-Ala)](n+1)-di-trans,octa-cis-undecaprenyl diphosphate + di-trans,octa-cis-undecaprenyl diphosphate + H(+)</text>
        <dbReference type="Rhea" id="RHEA:23708"/>
        <dbReference type="Rhea" id="RHEA-COMP:9602"/>
        <dbReference type="Rhea" id="RHEA-COMP:9603"/>
        <dbReference type="ChEBI" id="CHEBI:15378"/>
        <dbReference type="ChEBI" id="CHEBI:58405"/>
        <dbReference type="ChEBI" id="CHEBI:60033"/>
        <dbReference type="ChEBI" id="CHEBI:78435"/>
        <dbReference type="EC" id="2.4.99.28"/>
    </reaction>
</comment>
<reference evidence="18" key="1">
    <citation type="submission" date="2024-06" db="EMBL/GenBank/DDBJ databases">
        <authorList>
            <person name="Fan A."/>
            <person name="Zhang F.Y."/>
            <person name="Zhang L."/>
        </authorList>
    </citation>
    <scope>NUCLEOTIDE SEQUENCE</scope>
    <source>
        <strain evidence="18">Y61</strain>
    </source>
</reference>
<evidence type="ECO:0000256" key="15">
    <source>
        <dbReference type="SAM" id="Phobius"/>
    </source>
</evidence>
<dbReference type="GO" id="GO:0071555">
    <property type="term" value="P:cell wall organization"/>
    <property type="evidence" value="ECO:0007669"/>
    <property type="project" value="UniProtKB-KW"/>
</dbReference>
<feature type="domain" description="Penicillin-binding protein transpeptidase" evidence="16">
    <location>
        <begin position="366"/>
        <end position="672"/>
    </location>
</feature>
<feature type="compositionally biased region" description="Gly residues" evidence="14">
    <location>
        <begin position="762"/>
        <end position="776"/>
    </location>
</feature>
<evidence type="ECO:0000256" key="8">
    <source>
        <dbReference type="ARBA" id="ARBA00022960"/>
    </source>
</evidence>
<dbReference type="SUPFAM" id="SSF53955">
    <property type="entry name" value="Lysozyme-like"/>
    <property type="match status" value="1"/>
</dbReference>
<evidence type="ECO:0000256" key="11">
    <source>
        <dbReference type="ARBA" id="ARBA00023316"/>
    </source>
</evidence>
<evidence type="ECO:0000256" key="10">
    <source>
        <dbReference type="ARBA" id="ARBA00023268"/>
    </source>
</evidence>
<dbReference type="InterPro" id="IPR001264">
    <property type="entry name" value="Glyco_trans_51"/>
</dbReference>
<dbReference type="InterPro" id="IPR036950">
    <property type="entry name" value="PBP_transglycosylase"/>
</dbReference>
<evidence type="ECO:0000256" key="13">
    <source>
        <dbReference type="ARBA" id="ARBA00049902"/>
    </source>
</evidence>
<dbReference type="Pfam" id="PF00912">
    <property type="entry name" value="Transgly"/>
    <property type="match status" value="1"/>
</dbReference>
<protein>
    <submittedName>
        <fullName evidence="18">PBP1A family penicillin-binding protein</fullName>
    </submittedName>
</protein>
<evidence type="ECO:0000259" key="16">
    <source>
        <dbReference type="Pfam" id="PF00905"/>
    </source>
</evidence>
<dbReference type="GO" id="GO:0008658">
    <property type="term" value="F:penicillin binding"/>
    <property type="evidence" value="ECO:0007669"/>
    <property type="project" value="InterPro"/>
</dbReference>
<gene>
    <name evidence="18" type="ORF">ABNN70_11015</name>
</gene>
<dbReference type="Gene3D" id="1.10.3810.10">
    <property type="entry name" value="Biosynthetic peptidoglycan transglycosylase-like"/>
    <property type="match status" value="1"/>
</dbReference>
<feature type="compositionally biased region" description="Acidic residues" evidence="14">
    <location>
        <begin position="796"/>
        <end position="814"/>
    </location>
</feature>
<dbReference type="FunFam" id="1.10.3810.10:FF:000001">
    <property type="entry name" value="Penicillin-binding protein 1A"/>
    <property type="match status" value="1"/>
</dbReference>
<feature type="compositionally biased region" description="Basic and acidic residues" evidence="14">
    <location>
        <begin position="1"/>
        <end position="26"/>
    </location>
</feature>
<keyword evidence="15" id="KW-0812">Transmembrane</keyword>
<sequence length="837" mass="91479">MVEYHTRMERRRAAELARKRANDSPSHKHRKPSGGGGKKRGWFKRVLIILSLIILFMILAGAVTVFAIIKNAPALNEQELKNPASSVIYDQNDKEAMIIDAGENREYMPIKSIPAVVQDAYISTEDVRFYRHFGVDPIRIMGAGVAQFTKGFKSEGASTITQQVVRNAMLSQNKTFTRKIQEAYLAIQLEKQYTKKQILEMYLNQIYLGSGPTYGVAAASQHYFGTELKNITLPQAAMLAAMTRNPGYYNPITHPDRAKQRRDLVLDLMVSNKAITPEQAARAKNVSMKEMTAKHKENKPVNRKYGAFLDYIRRVLVDQEKVISEQEFTSGGLKIYTTLDPKIQKRTEDILNNEKNYPNVQKNFNGAVSVIDTQTGAIRALGGGRNYQYSNTNRAFMDGRSIGSTSKPLMDYGPAIEYLKWPTDYMVDDKQGTTYSGSNQEVGNWDGKFMGPMTIRKALYLSRNVPALRTMQEFIQTKGSSKPIRTFARNLGIRGEVVDPTQPFQESYAIGSFSSTPLQMAGAYAAFGNNGVYNEPYGVRKIVKPDGEIIQLDHQRRVAMHDYTAYMITDILKDVMTKGTGTRANIPGTALAGKTGTQNIDDDFAAQHHISKYDQDHGATAAWFVGYTSRLTTAVWTGYSGVKSDSVSSKDFGTFLGTGEQRYSMTIFKNIMTPFMPGAPDFVQPDSVIHIGGGELAVKNADVKNHSNQEKDEGNQQGDNSSSSMPSSSSSSAPASSSQPPATGSSVSSSSSQSSSSSSASTGGGQGNGSGNGNNGNGNNDNGNNGPPDNNPPDNDATDNEPSDNDATDNDAMDNEPSNNDATDNEPTDNNPTAPAP</sequence>
<feature type="region of interest" description="Disordered" evidence="14">
    <location>
        <begin position="706"/>
        <end position="837"/>
    </location>
</feature>
<keyword evidence="15" id="KW-1133">Transmembrane helix</keyword>
<dbReference type="GO" id="GO:0006508">
    <property type="term" value="P:proteolysis"/>
    <property type="evidence" value="ECO:0007669"/>
    <property type="project" value="UniProtKB-KW"/>
</dbReference>
<dbReference type="InterPro" id="IPR001460">
    <property type="entry name" value="PCN-bd_Tpept"/>
</dbReference>
<keyword evidence="5" id="KW-0328">Glycosyltransferase</keyword>
<dbReference type="EMBL" id="CP159510">
    <property type="protein sequence ID" value="XCJ16216.1"/>
    <property type="molecule type" value="Genomic_DNA"/>
</dbReference>
<evidence type="ECO:0000313" key="18">
    <source>
        <dbReference type="EMBL" id="XCJ16216.1"/>
    </source>
</evidence>
<accession>A0AAU8IDU9</accession>
<proteinExistence type="inferred from homology"/>
<keyword evidence="10" id="KW-0511">Multifunctional enzyme</keyword>
<keyword evidence="11" id="KW-0961">Cell wall biogenesis/degradation</keyword>
<dbReference type="InterPro" id="IPR023346">
    <property type="entry name" value="Lysozyme-like_dom_sf"/>
</dbReference>
<evidence type="ECO:0000259" key="17">
    <source>
        <dbReference type="Pfam" id="PF00912"/>
    </source>
</evidence>
<dbReference type="InterPro" id="IPR012338">
    <property type="entry name" value="Beta-lactam/transpept-like"/>
</dbReference>
<evidence type="ECO:0000256" key="12">
    <source>
        <dbReference type="ARBA" id="ARBA00034000"/>
    </source>
</evidence>
<dbReference type="GO" id="GO:0030288">
    <property type="term" value="C:outer membrane-bounded periplasmic space"/>
    <property type="evidence" value="ECO:0007669"/>
    <property type="project" value="TreeGrafter"/>
</dbReference>
<dbReference type="NCBIfam" id="TIGR02074">
    <property type="entry name" value="PBP_1a_fam"/>
    <property type="match status" value="1"/>
</dbReference>
<comment type="similarity">
    <text evidence="2">In the N-terminal section; belongs to the glycosyltransferase 51 family.</text>
</comment>
<dbReference type="AlphaFoldDB" id="A0AAU8IDU9"/>
<dbReference type="PANTHER" id="PTHR32282:SF29">
    <property type="entry name" value="PENICILLIN-BINDING PROTEIN 1A"/>
    <property type="match status" value="1"/>
</dbReference>
<dbReference type="Pfam" id="PF00905">
    <property type="entry name" value="Transpeptidase"/>
    <property type="match status" value="1"/>
</dbReference>
<feature type="domain" description="Glycosyl transferase family 51" evidence="17">
    <location>
        <begin position="100"/>
        <end position="269"/>
    </location>
</feature>
<dbReference type="GO" id="GO:0008360">
    <property type="term" value="P:regulation of cell shape"/>
    <property type="evidence" value="ECO:0007669"/>
    <property type="project" value="UniProtKB-KW"/>
</dbReference>
<dbReference type="Gene3D" id="3.40.710.10">
    <property type="entry name" value="DD-peptidase/beta-lactamase superfamily"/>
    <property type="match status" value="1"/>
</dbReference>
<comment type="catalytic activity">
    <reaction evidence="12">
        <text>Preferential cleavage: (Ac)2-L-Lys-D-Ala-|-D-Ala. Also transpeptidation of peptidyl-alanyl moieties that are N-acyl substituents of D-alanine.</text>
        <dbReference type="EC" id="3.4.16.4"/>
    </reaction>
</comment>
<evidence type="ECO:0000256" key="6">
    <source>
        <dbReference type="ARBA" id="ARBA00022679"/>
    </source>
</evidence>
<feature type="compositionally biased region" description="Polar residues" evidence="14">
    <location>
        <begin position="828"/>
        <end position="837"/>
    </location>
</feature>
<dbReference type="GO" id="GO:0009252">
    <property type="term" value="P:peptidoglycan biosynthetic process"/>
    <property type="evidence" value="ECO:0007669"/>
    <property type="project" value="UniProtKB-KW"/>
</dbReference>
<keyword evidence="3" id="KW-0121">Carboxypeptidase</keyword>
<feature type="transmembrane region" description="Helical" evidence="15">
    <location>
        <begin position="46"/>
        <end position="69"/>
    </location>
</feature>
<dbReference type="RefSeq" id="WP_353947811.1">
    <property type="nucleotide sequence ID" value="NZ_CP159510.1"/>
</dbReference>